<dbReference type="Gene3D" id="2.30.110.10">
    <property type="entry name" value="Electron Transport, Fmn-binding Protein, Chain A"/>
    <property type="match status" value="1"/>
</dbReference>
<sequence>MIINDYKTIEEILNRSSIGVLGLFDGTSPYTVPVNFVYHEKHIYLHSAESGTKIDILKQNPIVSFLVFIDRGIIPNKIPCKIGQSFKSVMITGEAAIVDDISEKRNALEAILKKCVPEGGYIGLTEEMVENYKSKLNRRTAIIKIKINEISGKERP</sequence>
<dbReference type="Proteomes" id="UP000320813">
    <property type="component" value="Unassembled WGS sequence"/>
</dbReference>
<accession>A0A519B9N3</accession>
<evidence type="ECO:0000313" key="2">
    <source>
        <dbReference type="Proteomes" id="UP000320813"/>
    </source>
</evidence>
<dbReference type="InterPro" id="IPR024747">
    <property type="entry name" value="Pyridox_Oxase-rel"/>
</dbReference>
<protein>
    <submittedName>
        <fullName evidence="1">Pyridoxamine 5'-phosphate oxidase family protein</fullName>
    </submittedName>
</protein>
<name>A0A519B9N3_9DELT</name>
<dbReference type="SUPFAM" id="SSF50475">
    <property type="entry name" value="FMN-binding split barrel"/>
    <property type="match status" value="1"/>
</dbReference>
<comment type="caution">
    <text evidence="1">The sequence shown here is derived from an EMBL/GenBank/DDBJ whole genome shotgun (WGS) entry which is preliminary data.</text>
</comment>
<dbReference type="PANTHER" id="PTHR34071:SF2">
    <property type="entry name" value="FLAVIN-NUCLEOTIDE-BINDING PROTEIN"/>
    <property type="match status" value="1"/>
</dbReference>
<proteinExistence type="predicted"/>
<organism evidence="1 2">
    <name type="scientific">Candidatus Acidulodesulfobacterium ferriphilum</name>
    <dbReference type="NCBI Taxonomy" id="2597223"/>
    <lineage>
        <taxon>Bacteria</taxon>
        <taxon>Deltaproteobacteria</taxon>
        <taxon>Candidatus Acidulodesulfobacterales</taxon>
        <taxon>Candidatus Acidulodesulfobacterium</taxon>
    </lineage>
</organism>
<evidence type="ECO:0000313" key="1">
    <source>
        <dbReference type="EMBL" id="RZD13999.1"/>
    </source>
</evidence>
<dbReference type="AlphaFoldDB" id="A0A519B9N3"/>
<gene>
    <name evidence="1" type="ORF">EVJ47_07095</name>
</gene>
<dbReference type="PANTHER" id="PTHR34071">
    <property type="entry name" value="5-NITROIMIDAZOLE ANTIBIOTICS RESISTANCE PROTEIN, NIMA-FAMILY-RELATED PROTEIN-RELATED"/>
    <property type="match status" value="1"/>
</dbReference>
<reference evidence="1 2" key="1">
    <citation type="submission" date="2019-01" db="EMBL/GenBank/DDBJ databases">
        <title>Insights into ecological role of a new deltaproteobacterial order Candidatus Sinidesulfobacterales (Sva0485) by metagenomics and metatranscriptomics.</title>
        <authorList>
            <person name="Tan S."/>
            <person name="Liu J."/>
            <person name="Fang Y."/>
            <person name="Hedlund B.P."/>
            <person name="Lian Z.H."/>
            <person name="Huang L.Y."/>
            <person name="Li J.T."/>
            <person name="Huang L.N."/>
            <person name="Li W.J."/>
            <person name="Jiang H.C."/>
            <person name="Dong H.L."/>
            <person name="Shu W.S."/>
        </authorList>
    </citation>
    <scope>NUCLEOTIDE SEQUENCE [LARGE SCALE GENOMIC DNA]</scope>
    <source>
        <strain evidence="1">AP3</strain>
    </source>
</reference>
<dbReference type="EMBL" id="SGBD01000004">
    <property type="protein sequence ID" value="RZD13999.1"/>
    <property type="molecule type" value="Genomic_DNA"/>
</dbReference>
<dbReference type="Pfam" id="PF12900">
    <property type="entry name" value="Pyridox_ox_2"/>
    <property type="match status" value="1"/>
</dbReference>
<dbReference type="InterPro" id="IPR012349">
    <property type="entry name" value="Split_barrel_FMN-bd"/>
</dbReference>